<dbReference type="InterPro" id="IPR027473">
    <property type="entry name" value="L-asparaginase_C"/>
</dbReference>
<proteinExistence type="predicted"/>
<dbReference type="SUPFAM" id="SSF51110">
    <property type="entry name" value="alpha-D-mannose-specific plant lectins"/>
    <property type="match status" value="1"/>
</dbReference>
<accession>A0A099KWD5</accession>
<dbReference type="Pfam" id="PF00710">
    <property type="entry name" value="Asparaginase"/>
    <property type="match status" value="1"/>
</dbReference>
<dbReference type="Gene3D" id="3.40.50.1170">
    <property type="entry name" value="L-asparaginase, N-terminal domain"/>
    <property type="match status" value="1"/>
</dbReference>
<dbReference type="SFLD" id="SFLDS00057">
    <property type="entry name" value="Glutaminase/Asparaginase"/>
    <property type="match status" value="1"/>
</dbReference>
<evidence type="ECO:0000313" key="3">
    <source>
        <dbReference type="Proteomes" id="UP000029868"/>
    </source>
</evidence>
<dbReference type="SUPFAM" id="SSF53774">
    <property type="entry name" value="Glutaminase/Asparaginase"/>
    <property type="match status" value="1"/>
</dbReference>
<dbReference type="Gene3D" id="3.40.50.40">
    <property type="match status" value="1"/>
</dbReference>
<organism evidence="2 3">
    <name type="scientific">Colwellia psychrerythraea</name>
    <name type="common">Vibrio psychroerythus</name>
    <dbReference type="NCBI Taxonomy" id="28229"/>
    <lineage>
        <taxon>Bacteria</taxon>
        <taxon>Pseudomonadati</taxon>
        <taxon>Pseudomonadota</taxon>
        <taxon>Gammaproteobacteria</taxon>
        <taxon>Alteromonadales</taxon>
        <taxon>Colwelliaceae</taxon>
        <taxon>Colwellia</taxon>
    </lineage>
</organism>
<dbReference type="EMBL" id="JQEC01000016">
    <property type="protein sequence ID" value="KGJ94901.1"/>
    <property type="molecule type" value="Genomic_DNA"/>
</dbReference>
<dbReference type="Pfam" id="PF17763">
    <property type="entry name" value="Asparaginase_C"/>
    <property type="match status" value="1"/>
</dbReference>
<sequence>MQIGLIYTGGTIGCTQNPLTPLDNSAFTTGITDVVLPIIKSQHEDCSFTYIEFNPDGSTLDSTNLQPSDWCQVAQKILDYYPNNTLGNTPCDAFLVLHGTDSMAWTASALSFLLTGLDKYGNPNAVLDRPVIVTGSQLPLFYQNISTDPLTLLYNTDALQNICGSVEACYSGITESCLYFDAELYRGNRAVKTNASEFDAFSTPNYPSMGEYGVEFDLYTKRILPLPVNSTVSLNTASVLTELNAQLAHVTASLAYGDNMVKVKPFLSYPAPYSNGTGTSASEIGKGQIADEINSLVAAGLDGLILESYGEGNFPSGDPDNPTYGGTYNALLNATTQADPVVLMDCTQVIHGTVNATAYASGSWLSNVGARGAYDMTAIATLAKLNWLKALSDYTPTGGTVYDWDATAIGDLMQNDLRGEIMDIFFLDSRGAVFLSPGESISALHDVTTDTSAVFLNDPTLGPVLQTIYTDPTTGETTTTILWSALSSSNNPQNPPSDYNMPGNMVMQSDGNLVFYDNSNTAAYASGYVSSSVTTKLILEAGANNEPYLYVYDYRNNEAISVIYGMSNL</sequence>
<dbReference type="InterPro" id="IPR006034">
    <property type="entry name" value="Asparaginase/glutaminase-like"/>
</dbReference>
<dbReference type="PIRSF" id="PIRSF001220">
    <property type="entry name" value="L-ASNase_gatD"/>
    <property type="match status" value="1"/>
</dbReference>
<dbReference type="PATRIC" id="fig|28229.3.peg.1754"/>
<dbReference type="PROSITE" id="PS50927">
    <property type="entry name" value="BULB_LECTIN"/>
    <property type="match status" value="1"/>
</dbReference>
<name>A0A099KWD5_COLPS</name>
<feature type="domain" description="Bulb-type lectin" evidence="1">
    <location>
        <begin position="432"/>
        <end position="564"/>
    </location>
</feature>
<reference evidence="2 3" key="1">
    <citation type="submission" date="2014-08" db="EMBL/GenBank/DDBJ databases">
        <title>Genomic and Phenotypic Diversity of Colwellia psychrerythraea strains from Disparate Marine Basins.</title>
        <authorList>
            <person name="Techtmann S.M."/>
            <person name="Stelling S.C."/>
            <person name="Utturkar S.M."/>
            <person name="Alshibli N."/>
            <person name="Harris A."/>
            <person name="Brown S.D."/>
            <person name="Hazen T.C."/>
        </authorList>
    </citation>
    <scope>NUCLEOTIDE SEQUENCE [LARGE SCALE GENOMIC DNA]</scope>
    <source>
        <strain evidence="2 3">GAB14E</strain>
    </source>
</reference>
<protein>
    <submittedName>
        <fullName evidence="2">Asparaginase/glutaminase</fullName>
    </submittedName>
</protein>
<comment type="caution">
    <text evidence="2">The sequence shown here is derived from an EMBL/GenBank/DDBJ whole genome shotgun (WGS) entry which is preliminary data.</text>
</comment>
<gene>
    <name evidence="2" type="ORF">GAB14E_2135</name>
</gene>
<dbReference type="PANTHER" id="PTHR11707:SF28">
    <property type="entry name" value="60 KDA LYSOPHOSPHOLIPASE"/>
    <property type="match status" value="1"/>
</dbReference>
<dbReference type="SMART" id="SM00870">
    <property type="entry name" value="Asparaginase"/>
    <property type="match status" value="1"/>
</dbReference>
<dbReference type="PRINTS" id="PR00139">
    <property type="entry name" value="ASNGLNASE"/>
</dbReference>
<dbReference type="PIRSF" id="PIRSF500176">
    <property type="entry name" value="L_ASNase"/>
    <property type="match status" value="1"/>
</dbReference>
<dbReference type="Gene3D" id="2.90.10.10">
    <property type="entry name" value="Bulb-type lectin domain"/>
    <property type="match status" value="1"/>
</dbReference>
<dbReference type="AlphaFoldDB" id="A0A099KWD5"/>
<dbReference type="PROSITE" id="PS51732">
    <property type="entry name" value="ASN_GLN_ASE_3"/>
    <property type="match status" value="1"/>
</dbReference>
<dbReference type="Proteomes" id="UP000029868">
    <property type="component" value="Unassembled WGS sequence"/>
</dbReference>
<dbReference type="InterPro" id="IPR027474">
    <property type="entry name" value="L-asparaginase_N"/>
</dbReference>
<dbReference type="OrthoDB" id="9788068at2"/>
<dbReference type="InterPro" id="IPR040919">
    <property type="entry name" value="Asparaginase_C"/>
</dbReference>
<dbReference type="GO" id="GO:0004067">
    <property type="term" value="F:asparaginase activity"/>
    <property type="evidence" value="ECO:0007669"/>
    <property type="project" value="UniProtKB-UniRule"/>
</dbReference>
<dbReference type="InterPro" id="IPR036152">
    <property type="entry name" value="Asp/glu_Ase-like_sf"/>
</dbReference>
<dbReference type="InterPro" id="IPR001480">
    <property type="entry name" value="Bulb-type_lectin_dom"/>
</dbReference>
<dbReference type="InterPro" id="IPR036426">
    <property type="entry name" value="Bulb-type_lectin_dom_sf"/>
</dbReference>
<dbReference type="RefSeq" id="WP_033081806.1">
    <property type="nucleotide sequence ID" value="NZ_JQEC01000016.1"/>
</dbReference>
<dbReference type="PANTHER" id="PTHR11707">
    <property type="entry name" value="L-ASPARAGINASE"/>
    <property type="match status" value="1"/>
</dbReference>
<evidence type="ECO:0000313" key="2">
    <source>
        <dbReference type="EMBL" id="KGJ94901.1"/>
    </source>
</evidence>
<dbReference type="InterPro" id="IPR037152">
    <property type="entry name" value="L-asparaginase_N_sf"/>
</dbReference>
<evidence type="ECO:0000259" key="1">
    <source>
        <dbReference type="PROSITE" id="PS50927"/>
    </source>
</evidence>